<dbReference type="Gene3D" id="3.90.480.20">
    <property type="match status" value="1"/>
</dbReference>
<proteinExistence type="inferred from homology"/>
<keyword evidence="3" id="KW-0479">Metal-binding</keyword>
<protein>
    <submittedName>
        <fullName evidence="5">Ferredoxin-sulfite reductase</fullName>
        <ecNumber evidence="5">1.8.7.1</ecNumber>
    </submittedName>
</protein>
<keyword evidence="2" id="KW-0411">Iron-sulfur</keyword>
<gene>
    <name evidence="5" type="ORF">NBRC111894_2444</name>
</gene>
<organism evidence="5 6">
    <name type="scientific">Sporolactobacillus inulinus</name>
    <dbReference type="NCBI Taxonomy" id="2078"/>
    <lineage>
        <taxon>Bacteria</taxon>
        <taxon>Bacillati</taxon>
        <taxon>Bacillota</taxon>
        <taxon>Bacilli</taxon>
        <taxon>Bacillales</taxon>
        <taxon>Sporolactobacillaceae</taxon>
        <taxon>Sporolactobacillus</taxon>
    </lineage>
</organism>
<evidence type="ECO:0000313" key="6">
    <source>
        <dbReference type="Proteomes" id="UP000319716"/>
    </source>
</evidence>
<evidence type="ECO:0000313" key="5">
    <source>
        <dbReference type="EMBL" id="GAY76890.1"/>
    </source>
</evidence>
<dbReference type="EMBL" id="BEXB01000018">
    <property type="protein sequence ID" value="GAY76890.1"/>
    <property type="molecule type" value="Genomic_DNA"/>
</dbReference>
<evidence type="ECO:0000256" key="4">
    <source>
        <dbReference type="ARBA" id="ARBA00023002"/>
    </source>
</evidence>
<comment type="similarity">
    <text evidence="1">Belongs to the nitrite and sulfite reductase 4Fe-4S domain family.</text>
</comment>
<reference evidence="5 6" key="1">
    <citation type="submission" date="2017-11" db="EMBL/GenBank/DDBJ databases">
        <title>Draft Genome Sequence of Sporolactobacillus inulinus NBRC 111894 Isolated from Koso, a Japanese Sugar-Vegetable Fermented Beverage.</title>
        <authorList>
            <person name="Chiou T.Y."/>
            <person name="Oshima K."/>
            <person name="Suda W."/>
            <person name="Hattori M."/>
            <person name="Takahashi T."/>
        </authorList>
    </citation>
    <scope>NUCLEOTIDE SEQUENCE [LARGE SCALE GENOMIC DNA]</scope>
    <source>
        <strain evidence="5 6">NBRC111894</strain>
    </source>
</reference>
<accession>A0A4Y1ZD44</accession>
<keyword evidence="4 5" id="KW-0560">Oxidoreductase</keyword>
<dbReference type="InterPro" id="IPR036136">
    <property type="entry name" value="Nit/Sulf_reduc_fer-like_dom_sf"/>
</dbReference>
<dbReference type="AlphaFoldDB" id="A0A4Y1ZD44"/>
<dbReference type="InterPro" id="IPR051329">
    <property type="entry name" value="NIR_SIR_4Fe-4S"/>
</dbReference>
<evidence type="ECO:0000256" key="3">
    <source>
        <dbReference type="ARBA" id="ARBA00022617"/>
    </source>
</evidence>
<dbReference type="GO" id="GO:0051539">
    <property type="term" value="F:4 iron, 4 sulfur cluster binding"/>
    <property type="evidence" value="ECO:0007669"/>
    <property type="project" value="UniProtKB-KW"/>
</dbReference>
<dbReference type="EC" id="1.8.7.1" evidence="5"/>
<evidence type="ECO:0000256" key="1">
    <source>
        <dbReference type="ARBA" id="ARBA00010429"/>
    </source>
</evidence>
<dbReference type="GO" id="GO:0050311">
    <property type="term" value="F:sulfite reductase (ferredoxin) activity"/>
    <property type="evidence" value="ECO:0007669"/>
    <property type="project" value="UniProtKB-EC"/>
</dbReference>
<dbReference type="PANTHER" id="PTHR32439">
    <property type="entry name" value="FERREDOXIN--NITRITE REDUCTASE, CHLOROPLASTIC"/>
    <property type="match status" value="1"/>
</dbReference>
<evidence type="ECO:0000256" key="2">
    <source>
        <dbReference type="ARBA" id="ARBA00022485"/>
    </source>
</evidence>
<dbReference type="Proteomes" id="UP000319716">
    <property type="component" value="Unassembled WGS sequence"/>
</dbReference>
<keyword evidence="3" id="KW-0408">Iron</keyword>
<sequence>MAYEKVWANNEKLNKNEINKLKKDGLSIFDDIPKYAKEGFASIPKDQYMYFKYAGLTVQKPQDKGLFMLRVKVPTGIMNNNQAVVLSEIGNAFGRGFWTSPRVRQSNIIGFLLRSSRKFLIVCMQSV</sequence>
<name>A0A4Y1ZD44_9BACL</name>
<comment type="caution">
    <text evidence="5">The sequence shown here is derived from an EMBL/GenBank/DDBJ whole genome shotgun (WGS) entry which is preliminary data.</text>
</comment>
<keyword evidence="2" id="KW-0004">4Fe-4S</keyword>
<dbReference type="SUPFAM" id="SSF55124">
    <property type="entry name" value="Nitrite/Sulfite reductase N-terminal domain-like"/>
    <property type="match status" value="1"/>
</dbReference>
<dbReference type="PANTHER" id="PTHR32439:SF0">
    <property type="entry name" value="FERREDOXIN--NITRITE REDUCTASE, CHLOROPLASTIC"/>
    <property type="match status" value="1"/>
</dbReference>
<keyword evidence="3" id="KW-0349">Heme</keyword>